<evidence type="ECO:0000313" key="2">
    <source>
        <dbReference type="EMBL" id="CAH0045895.1"/>
    </source>
</evidence>
<evidence type="ECO:0000313" key="3">
    <source>
        <dbReference type="Proteomes" id="UP000775872"/>
    </source>
</evidence>
<dbReference type="PANTHER" id="PTHR37845:SF1">
    <property type="entry name" value="SEQUENCE ORPHAN"/>
    <property type="match status" value="1"/>
</dbReference>
<dbReference type="EMBL" id="CABFOC020000013">
    <property type="protein sequence ID" value="CAH0045895.1"/>
    <property type="molecule type" value="Genomic_DNA"/>
</dbReference>
<reference evidence="2 3" key="2">
    <citation type="submission" date="2021-10" db="EMBL/GenBank/DDBJ databases">
        <authorList>
            <person name="Piombo E."/>
        </authorList>
    </citation>
    <scope>NUCLEOTIDE SEQUENCE [LARGE SCALE GENOMIC DNA]</scope>
</reference>
<gene>
    <name evidence="2" type="ORF">CSOL1703_00012527</name>
</gene>
<feature type="transmembrane region" description="Helical" evidence="1">
    <location>
        <begin position="170"/>
        <end position="192"/>
    </location>
</feature>
<reference evidence="3" key="1">
    <citation type="submission" date="2019-06" db="EMBL/GenBank/DDBJ databases">
        <authorList>
            <person name="Broberg M."/>
        </authorList>
    </citation>
    <scope>NUCLEOTIDE SEQUENCE [LARGE SCALE GENOMIC DNA]</scope>
</reference>
<dbReference type="PANTHER" id="PTHR37845">
    <property type="entry name" value="SEQUENCE ORPHAN"/>
    <property type="match status" value="1"/>
</dbReference>
<sequence length="231" mass="24643">MALDQQQQKPEVVQSTTTTKTSDGLLRAITGDIVAGLVSATCVALAVTIIDRVIIEKTARRYCVIPGLRTYIHSAFKNPRLFILGQPFRYVWALYAPTFAAANVAETLATPISDSAAKIAAVLGVLTINVPLGIWKDIKFSQLYGLPLTGNSTAVSSAASKMRMKGTSVFLVRDAVTVFSSFAVAPCSWGSAFKSRGFALYGARTGTIFIYAIASPGPRLYGGARFFVASC</sequence>
<evidence type="ECO:0000256" key="1">
    <source>
        <dbReference type="SAM" id="Phobius"/>
    </source>
</evidence>
<dbReference type="Proteomes" id="UP000775872">
    <property type="component" value="Unassembled WGS sequence"/>
</dbReference>
<keyword evidence="1" id="KW-0472">Membrane</keyword>
<dbReference type="InterPro" id="IPR038781">
    <property type="entry name" value="C365.16-ike"/>
</dbReference>
<comment type="caution">
    <text evidence="2">The sequence shown here is derived from an EMBL/GenBank/DDBJ whole genome shotgun (WGS) entry which is preliminary data.</text>
</comment>
<dbReference type="AlphaFoldDB" id="A0A9N9W9E2"/>
<keyword evidence="1" id="KW-1133">Transmembrane helix</keyword>
<keyword evidence="1" id="KW-0812">Transmembrane</keyword>
<proteinExistence type="predicted"/>
<keyword evidence="3" id="KW-1185">Reference proteome</keyword>
<feature type="transmembrane region" description="Helical" evidence="1">
    <location>
        <begin position="33"/>
        <end position="55"/>
    </location>
</feature>
<dbReference type="GO" id="GO:0005739">
    <property type="term" value="C:mitochondrion"/>
    <property type="evidence" value="ECO:0007669"/>
    <property type="project" value="TreeGrafter"/>
</dbReference>
<dbReference type="OrthoDB" id="275936at2759"/>
<protein>
    <submittedName>
        <fullName evidence="2">Uncharacterized protein</fullName>
    </submittedName>
</protein>
<name>A0A9N9W9E2_9HYPO</name>
<accession>A0A9N9W9E2</accession>
<organism evidence="2 3">
    <name type="scientific">Clonostachys solani</name>
    <dbReference type="NCBI Taxonomy" id="160281"/>
    <lineage>
        <taxon>Eukaryota</taxon>
        <taxon>Fungi</taxon>
        <taxon>Dikarya</taxon>
        <taxon>Ascomycota</taxon>
        <taxon>Pezizomycotina</taxon>
        <taxon>Sordariomycetes</taxon>
        <taxon>Hypocreomycetidae</taxon>
        <taxon>Hypocreales</taxon>
        <taxon>Bionectriaceae</taxon>
        <taxon>Clonostachys</taxon>
    </lineage>
</organism>